<dbReference type="PANTHER" id="PTHR46558:SF11">
    <property type="entry name" value="HTH-TYPE TRANSCRIPTIONAL REGULATOR XRE"/>
    <property type="match status" value="1"/>
</dbReference>
<dbReference type="CDD" id="cd00093">
    <property type="entry name" value="HTH_XRE"/>
    <property type="match status" value="1"/>
</dbReference>
<dbReference type="Proteomes" id="UP000183700">
    <property type="component" value="Unassembled WGS sequence"/>
</dbReference>
<dbReference type="Gene3D" id="1.10.260.40">
    <property type="entry name" value="lambda repressor-like DNA-binding domains"/>
    <property type="match status" value="1"/>
</dbReference>
<gene>
    <name evidence="3" type="ORF">RV00_GL001303</name>
</gene>
<sequence>MEMNIGTIIMEKRKEKQVTQQELANFVGVSKASVSKWETGQTYPDITLLPLLAAYFDITIDSLLTYEPQLDNHEIQRIYGMLKNSLETKSADDVLATTRSFIRRYYSCYPFILQMGLFLLNHVDLLPGEDKITRYTKEARELFIHVRTQSKDPELITRALKYEAYSSLTLQEFDQALEILGEQVPVIFPVESLIAMAQQQKGEPQQAQITLQSAIYQYTTVFLSFLSNYLQLLLQQPEKYNETVQRGRGFAKLFHFETLHPVAFMNFQLSAIFGYAQMQNESAAIELLGEFLEIIKQTVFPVDLHGDDYFDRIDEWLENLEIGNQLPRNSSVLKEDFIDLVIDHPLFVNFSNQQELNRIYDELKAIKTKGGTADA</sequence>
<keyword evidence="4" id="KW-1185">Reference proteome</keyword>
<dbReference type="EMBL" id="JXKM01000002">
    <property type="protein sequence ID" value="OJG36858.1"/>
    <property type="molecule type" value="Genomic_DNA"/>
</dbReference>
<dbReference type="InterPro" id="IPR001387">
    <property type="entry name" value="Cro/C1-type_HTH"/>
</dbReference>
<accession>A0A1L8SY34</accession>
<dbReference type="PANTHER" id="PTHR46558">
    <property type="entry name" value="TRACRIPTIONAL REGULATORY PROTEIN-RELATED-RELATED"/>
    <property type="match status" value="1"/>
</dbReference>
<dbReference type="SMART" id="SM00530">
    <property type="entry name" value="HTH_XRE"/>
    <property type="match status" value="1"/>
</dbReference>
<proteinExistence type="predicted"/>
<protein>
    <recommendedName>
        <fullName evidence="2">HTH cro/C1-type domain-containing protein</fullName>
    </recommendedName>
</protein>
<dbReference type="AlphaFoldDB" id="A0A1L8SY34"/>
<evidence type="ECO:0000313" key="3">
    <source>
        <dbReference type="EMBL" id="OJG36858.1"/>
    </source>
</evidence>
<organism evidence="3 4">
    <name type="scientific">Enterococcus devriesei</name>
    <dbReference type="NCBI Taxonomy" id="319970"/>
    <lineage>
        <taxon>Bacteria</taxon>
        <taxon>Bacillati</taxon>
        <taxon>Bacillota</taxon>
        <taxon>Bacilli</taxon>
        <taxon>Lactobacillales</taxon>
        <taxon>Enterococcaceae</taxon>
        <taxon>Enterococcus</taxon>
    </lineage>
</organism>
<dbReference type="STRING" id="319970.RV00_GL001303"/>
<dbReference type="SUPFAM" id="SSF47413">
    <property type="entry name" value="lambda repressor-like DNA-binding domains"/>
    <property type="match status" value="1"/>
</dbReference>
<name>A0A1L8SY34_9ENTE</name>
<evidence type="ECO:0000313" key="4">
    <source>
        <dbReference type="Proteomes" id="UP000183700"/>
    </source>
</evidence>
<keyword evidence="1" id="KW-0238">DNA-binding</keyword>
<dbReference type="InterPro" id="IPR010982">
    <property type="entry name" value="Lambda_DNA-bd_dom_sf"/>
</dbReference>
<dbReference type="PROSITE" id="PS50943">
    <property type="entry name" value="HTH_CROC1"/>
    <property type="match status" value="1"/>
</dbReference>
<dbReference type="OrthoDB" id="9812495at2"/>
<reference evidence="3 4" key="1">
    <citation type="submission" date="2014-12" db="EMBL/GenBank/DDBJ databases">
        <title>Draft genome sequences of 29 type strains of Enterococci.</title>
        <authorList>
            <person name="Zhong Z."/>
            <person name="Sun Z."/>
            <person name="Liu W."/>
            <person name="Zhang W."/>
            <person name="Zhang H."/>
        </authorList>
    </citation>
    <scope>NUCLEOTIDE SEQUENCE [LARGE SCALE GENOMIC DNA]</scope>
    <source>
        <strain evidence="3 4">DSM 22802</strain>
    </source>
</reference>
<comment type="caution">
    <text evidence="3">The sequence shown here is derived from an EMBL/GenBank/DDBJ whole genome shotgun (WGS) entry which is preliminary data.</text>
</comment>
<dbReference type="Pfam" id="PF01381">
    <property type="entry name" value="HTH_3"/>
    <property type="match status" value="1"/>
</dbReference>
<evidence type="ECO:0000259" key="2">
    <source>
        <dbReference type="PROSITE" id="PS50943"/>
    </source>
</evidence>
<dbReference type="GO" id="GO:0003677">
    <property type="term" value="F:DNA binding"/>
    <property type="evidence" value="ECO:0007669"/>
    <property type="project" value="UniProtKB-KW"/>
</dbReference>
<feature type="domain" description="HTH cro/C1-type" evidence="2">
    <location>
        <begin position="9"/>
        <end position="63"/>
    </location>
</feature>
<evidence type="ECO:0000256" key="1">
    <source>
        <dbReference type="ARBA" id="ARBA00023125"/>
    </source>
</evidence>